<keyword evidence="2" id="KW-0371">Homeobox</keyword>
<protein>
    <recommendedName>
        <fullName evidence="3">Homeobox domain-containing protein</fullName>
    </recommendedName>
</protein>
<dbReference type="Pfam" id="PF00046">
    <property type="entry name" value="Homeodomain"/>
    <property type="match status" value="1"/>
</dbReference>
<name>A0A9N9R471_9NEOP</name>
<keyword evidence="5" id="KW-1185">Reference proteome</keyword>
<dbReference type="GO" id="GO:0005634">
    <property type="term" value="C:nucleus"/>
    <property type="evidence" value="ECO:0007669"/>
    <property type="project" value="UniProtKB-SubCell"/>
</dbReference>
<reference evidence="4" key="1">
    <citation type="submission" date="2021-12" db="EMBL/GenBank/DDBJ databases">
        <authorList>
            <person name="King R."/>
        </authorList>
    </citation>
    <scope>NUCLEOTIDE SEQUENCE</scope>
</reference>
<sequence length="113" mass="12571">MELSPIQSSAKCSSSDFSIDRILSNESGKNKEQKIEPPSWLCCTRYQPPRLPRSASASCRSRRSGRHARVPFTAAQAQALEAAYTRSPYLAPPALRALAAALQLRDDRVRNFH</sequence>
<feature type="domain" description="Homeobox" evidence="3">
    <location>
        <begin position="66"/>
        <end position="112"/>
    </location>
</feature>
<organism evidence="4 5">
    <name type="scientific">Diatraea saccharalis</name>
    <name type="common">sugarcane borer</name>
    <dbReference type="NCBI Taxonomy" id="40085"/>
    <lineage>
        <taxon>Eukaryota</taxon>
        <taxon>Metazoa</taxon>
        <taxon>Ecdysozoa</taxon>
        <taxon>Arthropoda</taxon>
        <taxon>Hexapoda</taxon>
        <taxon>Insecta</taxon>
        <taxon>Pterygota</taxon>
        <taxon>Neoptera</taxon>
        <taxon>Endopterygota</taxon>
        <taxon>Lepidoptera</taxon>
        <taxon>Glossata</taxon>
        <taxon>Ditrysia</taxon>
        <taxon>Pyraloidea</taxon>
        <taxon>Crambidae</taxon>
        <taxon>Crambinae</taxon>
        <taxon>Diatraea</taxon>
    </lineage>
</organism>
<evidence type="ECO:0000259" key="3">
    <source>
        <dbReference type="Pfam" id="PF00046"/>
    </source>
</evidence>
<evidence type="ECO:0000313" key="4">
    <source>
        <dbReference type="EMBL" id="CAG9789205.1"/>
    </source>
</evidence>
<dbReference type="InterPro" id="IPR009057">
    <property type="entry name" value="Homeodomain-like_sf"/>
</dbReference>
<dbReference type="EMBL" id="OU893333">
    <property type="protein sequence ID" value="CAG9789205.1"/>
    <property type="molecule type" value="Genomic_DNA"/>
</dbReference>
<comment type="subcellular location">
    <subcellularLocation>
        <location evidence="1 2">Nucleus</location>
    </subcellularLocation>
</comment>
<dbReference type="OrthoDB" id="1867783at2759"/>
<dbReference type="SUPFAM" id="SSF46689">
    <property type="entry name" value="Homeodomain-like"/>
    <property type="match status" value="1"/>
</dbReference>
<dbReference type="InterPro" id="IPR001356">
    <property type="entry name" value="HD"/>
</dbReference>
<proteinExistence type="predicted"/>
<dbReference type="AlphaFoldDB" id="A0A9N9R471"/>
<keyword evidence="2" id="KW-0238">DNA-binding</keyword>
<dbReference type="GO" id="GO:0003677">
    <property type="term" value="F:DNA binding"/>
    <property type="evidence" value="ECO:0007669"/>
    <property type="project" value="UniProtKB-KW"/>
</dbReference>
<keyword evidence="2" id="KW-0539">Nucleus</keyword>
<dbReference type="Gene3D" id="1.10.10.60">
    <property type="entry name" value="Homeodomain-like"/>
    <property type="match status" value="1"/>
</dbReference>
<evidence type="ECO:0000256" key="2">
    <source>
        <dbReference type="RuleBase" id="RU000682"/>
    </source>
</evidence>
<reference evidence="4" key="2">
    <citation type="submission" date="2022-10" db="EMBL/GenBank/DDBJ databases">
        <authorList>
            <consortium name="ENA_rothamsted_submissions"/>
            <consortium name="culmorum"/>
            <person name="King R."/>
        </authorList>
    </citation>
    <scope>NUCLEOTIDE SEQUENCE</scope>
</reference>
<dbReference type="Proteomes" id="UP001153714">
    <property type="component" value="Chromosome 2"/>
</dbReference>
<accession>A0A9N9R471</accession>
<evidence type="ECO:0000256" key="1">
    <source>
        <dbReference type="ARBA" id="ARBA00004123"/>
    </source>
</evidence>
<gene>
    <name evidence="4" type="ORF">DIATSA_LOCUS6957</name>
</gene>
<evidence type="ECO:0000313" key="5">
    <source>
        <dbReference type="Proteomes" id="UP001153714"/>
    </source>
</evidence>